<gene>
    <name evidence="2" type="ORF">K9S39_32985</name>
</gene>
<feature type="region of interest" description="Disordered" evidence="1">
    <location>
        <begin position="1"/>
        <end position="62"/>
    </location>
</feature>
<sequence>MAAAGAVALSGCGSGTQTVGTAPPKQKDPFEQRAEQIVRDWPKVSPVSGRKDTMLPLTGADRPRNTAVRELTVTVGHGACDAKYGVHTHESKDLVVVAGWSKKKNQNGMCTSQLVTDKVEITLKSPLDDRELVDAATGKQLLKG</sequence>
<evidence type="ECO:0000313" key="2">
    <source>
        <dbReference type="EMBL" id="UQA98042.1"/>
    </source>
</evidence>
<protein>
    <recommendedName>
        <fullName evidence="4">Lipoprotein</fullName>
    </recommendedName>
</protein>
<organism evidence="2 3">
    <name type="scientific">Streptomyces halobius</name>
    <dbReference type="NCBI Taxonomy" id="2879846"/>
    <lineage>
        <taxon>Bacteria</taxon>
        <taxon>Bacillati</taxon>
        <taxon>Actinomycetota</taxon>
        <taxon>Actinomycetes</taxon>
        <taxon>Kitasatosporales</taxon>
        <taxon>Streptomycetaceae</taxon>
        <taxon>Streptomyces</taxon>
    </lineage>
</organism>
<keyword evidence="3" id="KW-1185">Reference proteome</keyword>
<accession>A0ABY4MLH8</accession>
<proteinExistence type="predicted"/>
<dbReference type="Proteomes" id="UP000830115">
    <property type="component" value="Chromosome"/>
</dbReference>
<evidence type="ECO:0000313" key="3">
    <source>
        <dbReference type="Proteomes" id="UP000830115"/>
    </source>
</evidence>
<name>A0ABY4MLH8_9ACTN</name>
<reference evidence="2" key="1">
    <citation type="submission" date="2021-10" db="EMBL/GenBank/DDBJ databases">
        <title>Streptomyces nigrumlapis sp.nov.,an antimicrobial producing actinobacterium isolated from Black Gobi rocks.</title>
        <authorList>
            <person name="Wen Y."/>
            <person name="Zhang W."/>
            <person name="Liu X.G."/>
        </authorList>
    </citation>
    <scope>NUCLEOTIDE SEQUENCE</scope>
    <source>
        <strain evidence="2">ST13-2-2</strain>
    </source>
</reference>
<evidence type="ECO:0000256" key="1">
    <source>
        <dbReference type="SAM" id="MobiDB-lite"/>
    </source>
</evidence>
<evidence type="ECO:0008006" key="4">
    <source>
        <dbReference type="Google" id="ProtNLM"/>
    </source>
</evidence>
<dbReference type="EMBL" id="CP086322">
    <property type="protein sequence ID" value="UQA98042.1"/>
    <property type="molecule type" value="Genomic_DNA"/>
</dbReference>
<feature type="compositionally biased region" description="Basic and acidic residues" evidence="1">
    <location>
        <begin position="25"/>
        <end position="42"/>
    </location>
</feature>